<feature type="compositionally biased region" description="Basic and acidic residues" evidence="4">
    <location>
        <begin position="206"/>
        <end position="216"/>
    </location>
</feature>
<dbReference type="PANTHER" id="PTHR23335:SF1">
    <property type="entry name" value="CALMODULIN-BINDING TRANSCRIPTION ACTIVATOR, ISOFORM F"/>
    <property type="match status" value="1"/>
</dbReference>
<feature type="domain" description="CG-1" evidence="5">
    <location>
        <begin position="10"/>
        <end position="163"/>
    </location>
</feature>
<feature type="region of interest" description="Disordered" evidence="4">
    <location>
        <begin position="333"/>
        <end position="352"/>
    </location>
</feature>
<name>A0A7S0R3B4_9CHLO</name>
<protein>
    <recommendedName>
        <fullName evidence="5">CG-1 domain-containing protein</fullName>
    </recommendedName>
</protein>
<comment type="subcellular location">
    <subcellularLocation>
        <location evidence="1">Nucleus</location>
    </subcellularLocation>
</comment>
<accession>A0A7S0R3B4</accession>
<dbReference type="GO" id="GO:0005634">
    <property type="term" value="C:nucleus"/>
    <property type="evidence" value="ECO:0007669"/>
    <property type="project" value="UniProtKB-SubCell"/>
</dbReference>
<dbReference type="GO" id="GO:0003712">
    <property type="term" value="F:transcription coregulator activity"/>
    <property type="evidence" value="ECO:0007669"/>
    <property type="project" value="TreeGrafter"/>
</dbReference>
<evidence type="ECO:0000256" key="2">
    <source>
        <dbReference type="ARBA" id="ARBA00023163"/>
    </source>
</evidence>
<dbReference type="GO" id="GO:0003690">
    <property type="term" value="F:double-stranded DNA binding"/>
    <property type="evidence" value="ECO:0007669"/>
    <property type="project" value="TreeGrafter"/>
</dbReference>
<feature type="region of interest" description="Disordered" evidence="4">
    <location>
        <begin position="457"/>
        <end position="492"/>
    </location>
</feature>
<dbReference type="EMBL" id="HBFB01003132">
    <property type="protein sequence ID" value="CAD8665873.1"/>
    <property type="molecule type" value="Transcribed_RNA"/>
</dbReference>
<dbReference type="PROSITE" id="PS51437">
    <property type="entry name" value="CG_1"/>
    <property type="match status" value="1"/>
</dbReference>
<keyword evidence="2" id="KW-0804">Transcription</keyword>
<evidence type="ECO:0000256" key="4">
    <source>
        <dbReference type="SAM" id="MobiDB-lite"/>
    </source>
</evidence>
<proteinExistence type="predicted"/>
<reference evidence="6" key="1">
    <citation type="submission" date="2021-01" db="EMBL/GenBank/DDBJ databases">
        <authorList>
            <person name="Corre E."/>
            <person name="Pelletier E."/>
            <person name="Niang G."/>
            <person name="Scheremetjew M."/>
            <person name="Finn R."/>
            <person name="Kale V."/>
            <person name="Holt S."/>
            <person name="Cochrane G."/>
            <person name="Meng A."/>
            <person name="Brown T."/>
            <person name="Cohen L."/>
        </authorList>
    </citation>
    <scope>NUCLEOTIDE SEQUENCE</scope>
    <source>
        <strain evidence="6">SAG 11-49</strain>
    </source>
</reference>
<gene>
    <name evidence="6" type="ORF">CLEI1391_LOCUS1632</name>
</gene>
<dbReference type="AlphaFoldDB" id="A0A7S0R3B4"/>
<sequence length="695" mass="74093">MNMLGTDLSSHPLVAKAQSRWLNAAEIMSLLSADSPLPMQTRAPDMTKRCVSDGGCLFLYDRKTCRKFRDDDVAWVTRADGRTLLEAHERLRVPDQPSIILDVYYATSKCGTLHRRVYWHTTAPADATPQPSSGGSRLYRVRGAVRDTRVLVHYLSAADAAASAVEHSSRVKVGNLAVAAPRNPVPRQSSQSSVVTKSSRSVSTKRTTEAGRKRSASDTASEEGEEEAVLVAPGAKRANTIVPAPMPNIPRTLADLNPHIETLRNVLKRLESFRSMCSDASTSVSANNKNAVCATSPSLASAGANNGGGTAKAAVAATAAAGLSRQASQAAPSPSAYLASSPTSAAPTGSAEVDSRHLYTYGAQHRLQHPPSPTSLPHREAPAAHAQLQRHQAPAAMAAVHRTREMTPGLDMEHSPEEVDDLMAMLLNEEEQGHDNSDHLANLYQANYPVAMHAHGHHMPPPPAPARVSGTAQVPAPLSRQHSAHQHSLMHEEPRDLQEFLAKQEIASVVAEVQPEVEPLPLADDLEAMGLAPIRMWQAQPSAPSPPAAAPASSGCGNMPLPAHLQPNVQPKWASLLHMAQWGRGHGSLSGELVHHHQPLQTAVHAPMPLPPTPATTVAAAAPSPAEEVEEKPLGVPRVPSFTLIDDMNDVDCLVCPMMGPVAWVSDVYDEPPSLSELLALNGHSSAGLGYLRDL</sequence>
<feature type="region of interest" description="Disordered" evidence="4">
    <location>
        <begin position="182"/>
        <end position="229"/>
    </location>
</feature>
<evidence type="ECO:0000313" key="6">
    <source>
        <dbReference type="EMBL" id="CAD8665873.1"/>
    </source>
</evidence>
<dbReference type="SMART" id="SM01076">
    <property type="entry name" value="CG-1"/>
    <property type="match status" value="1"/>
</dbReference>
<dbReference type="PANTHER" id="PTHR23335">
    <property type="entry name" value="CALMODULIN-BINDING TRANSCRIPTION ACTIVATOR CAMTA"/>
    <property type="match status" value="1"/>
</dbReference>
<dbReference type="Pfam" id="PF03859">
    <property type="entry name" value="CG-1"/>
    <property type="match status" value="1"/>
</dbReference>
<dbReference type="InterPro" id="IPR005559">
    <property type="entry name" value="CG-1_dom"/>
</dbReference>
<organism evidence="6">
    <name type="scientific">Chlamydomonas leiostraca</name>
    <dbReference type="NCBI Taxonomy" id="1034604"/>
    <lineage>
        <taxon>Eukaryota</taxon>
        <taxon>Viridiplantae</taxon>
        <taxon>Chlorophyta</taxon>
        <taxon>core chlorophytes</taxon>
        <taxon>Chlorophyceae</taxon>
        <taxon>CS clade</taxon>
        <taxon>Chlamydomonadales</taxon>
        <taxon>Chlamydomonadaceae</taxon>
        <taxon>Chlamydomonas</taxon>
    </lineage>
</organism>
<evidence type="ECO:0000256" key="3">
    <source>
        <dbReference type="ARBA" id="ARBA00023242"/>
    </source>
</evidence>
<evidence type="ECO:0000259" key="5">
    <source>
        <dbReference type="PROSITE" id="PS51437"/>
    </source>
</evidence>
<evidence type="ECO:0000256" key="1">
    <source>
        <dbReference type="ARBA" id="ARBA00004123"/>
    </source>
</evidence>
<feature type="compositionally biased region" description="Low complexity" evidence="4">
    <location>
        <begin position="188"/>
        <end position="205"/>
    </location>
</feature>
<feature type="region of interest" description="Disordered" evidence="4">
    <location>
        <begin position="540"/>
        <end position="563"/>
    </location>
</feature>
<keyword evidence="3" id="KW-0539">Nucleus</keyword>
<dbReference type="GO" id="GO:0006357">
    <property type="term" value="P:regulation of transcription by RNA polymerase II"/>
    <property type="evidence" value="ECO:0007669"/>
    <property type="project" value="TreeGrafter"/>
</dbReference>
<feature type="compositionally biased region" description="Low complexity" evidence="4">
    <location>
        <begin position="333"/>
        <end position="351"/>
    </location>
</feature>